<feature type="transmembrane region" description="Helical" evidence="10">
    <location>
        <begin position="303"/>
        <end position="326"/>
    </location>
</feature>
<feature type="transmembrane region" description="Helical" evidence="10">
    <location>
        <begin position="48"/>
        <end position="71"/>
    </location>
</feature>
<dbReference type="PANTHER" id="PTHR43298">
    <property type="entry name" value="MULTIDRUG RESISTANCE PROTEIN NORM-RELATED"/>
    <property type="match status" value="1"/>
</dbReference>
<evidence type="ECO:0000256" key="4">
    <source>
        <dbReference type="ARBA" id="ARBA00022475"/>
    </source>
</evidence>
<dbReference type="NCBIfam" id="TIGR00797">
    <property type="entry name" value="matE"/>
    <property type="match status" value="1"/>
</dbReference>
<dbReference type="CDD" id="cd13133">
    <property type="entry name" value="MATE_like_7"/>
    <property type="match status" value="1"/>
</dbReference>
<name>A0A160VFC3_9ZZZZ</name>
<evidence type="ECO:0000256" key="6">
    <source>
        <dbReference type="ARBA" id="ARBA00022989"/>
    </source>
</evidence>
<evidence type="ECO:0000313" key="11">
    <source>
        <dbReference type="EMBL" id="CUV09223.1"/>
    </source>
</evidence>
<feature type="transmembrane region" description="Helical" evidence="10">
    <location>
        <begin position="92"/>
        <end position="115"/>
    </location>
</feature>
<feature type="transmembrane region" description="Helical" evidence="10">
    <location>
        <begin position="135"/>
        <end position="156"/>
    </location>
</feature>
<keyword evidence="4" id="KW-1003">Cell membrane</keyword>
<evidence type="ECO:0000256" key="5">
    <source>
        <dbReference type="ARBA" id="ARBA00022692"/>
    </source>
</evidence>
<dbReference type="GO" id="GO:0005886">
    <property type="term" value="C:plasma membrane"/>
    <property type="evidence" value="ECO:0007669"/>
    <property type="project" value="UniProtKB-SubCell"/>
</dbReference>
<dbReference type="Pfam" id="PF01554">
    <property type="entry name" value="MatE"/>
    <property type="match status" value="2"/>
</dbReference>
<comment type="subcellular location">
    <subcellularLocation>
        <location evidence="1">Cell membrane</location>
        <topology evidence="1">Multi-pass membrane protein</topology>
    </subcellularLocation>
</comment>
<feature type="transmembrane region" description="Helical" evidence="10">
    <location>
        <begin position="411"/>
        <end position="436"/>
    </location>
</feature>
<dbReference type="InterPro" id="IPR002528">
    <property type="entry name" value="MATE_fam"/>
</dbReference>
<keyword evidence="6 10" id="KW-1133">Transmembrane helix</keyword>
<gene>
    <name evidence="11" type="ORF">MGWOODY_Mmi2034</name>
</gene>
<dbReference type="PIRSF" id="PIRSF006603">
    <property type="entry name" value="DinF"/>
    <property type="match status" value="1"/>
</dbReference>
<protein>
    <recommendedName>
        <fullName evidence="9">Multidrug-efflux transporter</fullName>
    </recommendedName>
</protein>
<feature type="transmembrane region" description="Helical" evidence="10">
    <location>
        <begin position="168"/>
        <end position="187"/>
    </location>
</feature>
<keyword evidence="8 10" id="KW-0472">Membrane</keyword>
<dbReference type="InterPro" id="IPR050222">
    <property type="entry name" value="MATE_MdtK"/>
</dbReference>
<dbReference type="GO" id="GO:0006811">
    <property type="term" value="P:monoatomic ion transport"/>
    <property type="evidence" value="ECO:0007669"/>
    <property type="project" value="UniProtKB-KW"/>
</dbReference>
<keyword evidence="5 10" id="KW-0812">Transmembrane</keyword>
<dbReference type="PANTHER" id="PTHR43298:SF2">
    <property type="entry name" value="FMN_FAD EXPORTER YEEO-RELATED"/>
    <property type="match status" value="1"/>
</dbReference>
<feature type="transmembrane region" description="Helical" evidence="10">
    <location>
        <begin position="347"/>
        <end position="369"/>
    </location>
</feature>
<dbReference type="EMBL" id="FAXC01000205">
    <property type="protein sequence ID" value="CUV09223.1"/>
    <property type="molecule type" value="Genomic_DNA"/>
</dbReference>
<keyword evidence="2" id="KW-0813">Transport</keyword>
<evidence type="ECO:0000256" key="7">
    <source>
        <dbReference type="ARBA" id="ARBA00023065"/>
    </source>
</evidence>
<evidence type="ECO:0000256" key="2">
    <source>
        <dbReference type="ARBA" id="ARBA00022448"/>
    </source>
</evidence>
<evidence type="ECO:0000256" key="9">
    <source>
        <dbReference type="ARBA" id="ARBA00031636"/>
    </source>
</evidence>
<sequence>MLKYILPQDKPVSKELFTLAFPVILSNLSRVLMSVVDVAMVGRLGAAALAATGMGAMLFWGALSLAIGIRTGVQTVASRRLGQKKYDQCGTALHNGLFMATVYGLPMSIAGWLLAKNFIPFFINDIKATPLTVEYSSIVFLGLLFSAYSFVFQGFYTGVEKTKIHMRVSITSNVINVYLNAGLIYGSEGVKLFFSETAPPLSFLSHLWQWTTFPAMGVKGAAIATLVASLWMFVHYGAYLFSKQIKSRFAVLSLSVNGVMMNRQLRLAAPQGLQEMFIAVGWSMFYKIVGMIGLIELATTELLFTIMHASFMPALGVGQACSTLVSKYMGENKINKSEASIKESIRLAEYIMGVMGLSFILFPKYYLFIFTDDPEILRMGIFGLRMIGAVQFLDAIGFVLWFALSGAGNTLFPAVVESCLTWGVIVLGSYVFGVVLGLGFKALWLLFPVYMGLFAGIMVWKVRRGDWKNIQI</sequence>
<dbReference type="InterPro" id="IPR048279">
    <property type="entry name" value="MdtK-like"/>
</dbReference>
<evidence type="ECO:0000256" key="1">
    <source>
        <dbReference type="ARBA" id="ARBA00004651"/>
    </source>
</evidence>
<feature type="transmembrane region" description="Helical" evidence="10">
    <location>
        <begin position="276"/>
        <end position="297"/>
    </location>
</feature>
<evidence type="ECO:0000256" key="8">
    <source>
        <dbReference type="ARBA" id="ARBA00023136"/>
    </source>
</evidence>
<feature type="transmembrane region" description="Helical" evidence="10">
    <location>
        <begin position="381"/>
        <end position="404"/>
    </location>
</feature>
<proteinExistence type="predicted"/>
<feature type="transmembrane region" description="Helical" evidence="10">
    <location>
        <begin position="442"/>
        <end position="460"/>
    </location>
</feature>
<dbReference type="GO" id="GO:0042910">
    <property type="term" value="F:xenobiotic transmembrane transporter activity"/>
    <property type="evidence" value="ECO:0007669"/>
    <property type="project" value="InterPro"/>
</dbReference>
<keyword evidence="7" id="KW-0406">Ion transport</keyword>
<organism evidence="11">
    <name type="scientific">hydrothermal vent metagenome</name>
    <dbReference type="NCBI Taxonomy" id="652676"/>
    <lineage>
        <taxon>unclassified sequences</taxon>
        <taxon>metagenomes</taxon>
        <taxon>ecological metagenomes</taxon>
    </lineage>
</organism>
<feature type="transmembrane region" description="Helical" evidence="10">
    <location>
        <begin position="207"/>
        <end position="234"/>
    </location>
</feature>
<dbReference type="GO" id="GO:0015297">
    <property type="term" value="F:antiporter activity"/>
    <property type="evidence" value="ECO:0007669"/>
    <property type="project" value="UniProtKB-KW"/>
</dbReference>
<keyword evidence="3" id="KW-0050">Antiport</keyword>
<reference evidence="11" key="1">
    <citation type="submission" date="2015-10" db="EMBL/GenBank/DDBJ databases">
        <authorList>
            <person name="Gilbert D.G."/>
        </authorList>
    </citation>
    <scope>NUCLEOTIDE SEQUENCE</scope>
</reference>
<dbReference type="AlphaFoldDB" id="A0A160VFC3"/>
<evidence type="ECO:0000256" key="3">
    <source>
        <dbReference type="ARBA" id="ARBA00022449"/>
    </source>
</evidence>
<accession>A0A160VFC3</accession>
<evidence type="ECO:0000256" key="10">
    <source>
        <dbReference type="SAM" id="Phobius"/>
    </source>
</evidence>